<reference evidence="2 3" key="1">
    <citation type="submission" date="2019-04" db="EMBL/GenBank/DDBJ databases">
        <title>Draft genome sequences of Streptomyces avermitilis ATCC 31267.</title>
        <authorList>
            <person name="Komaki H."/>
            <person name="Tamura T."/>
            <person name="Hosoyama A."/>
        </authorList>
    </citation>
    <scope>NUCLEOTIDE SEQUENCE [LARGE SCALE GENOMIC DNA]</scope>
    <source>
        <strain evidence="2 3">ATCC 31267</strain>
    </source>
</reference>
<organism evidence="2 3">
    <name type="scientific">Streptomyces avermitilis</name>
    <dbReference type="NCBI Taxonomy" id="33903"/>
    <lineage>
        <taxon>Bacteria</taxon>
        <taxon>Bacillati</taxon>
        <taxon>Actinomycetota</taxon>
        <taxon>Actinomycetes</taxon>
        <taxon>Kitasatosporales</taxon>
        <taxon>Streptomycetaceae</taxon>
        <taxon>Streptomyces</taxon>
    </lineage>
</organism>
<gene>
    <name evidence="2" type="ORF">SAV31267_005560</name>
</gene>
<feature type="region of interest" description="Disordered" evidence="1">
    <location>
        <begin position="68"/>
        <end position="132"/>
    </location>
</feature>
<evidence type="ECO:0000313" key="2">
    <source>
        <dbReference type="EMBL" id="GDY71071.1"/>
    </source>
</evidence>
<sequence>MAVVPVPSVALDRRGCRTQAEADTSLRGEQRCGARSEFAADAVDVQVDGAAATAGPFPQPRAQVFAGITRPLPRRSAVRSRNSSGVRATGAPSTSMRCPPGSRLIGDGAVATYDPGIVPPGTTGRPAARQAS</sequence>
<evidence type="ECO:0000313" key="3">
    <source>
        <dbReference type="Proteomes" id="UP000299211"/>
    </source>
</evidence>
<name>A0A4D4MGA1_STRAX</name>
<dbReference type="EMBL" id="BJHY01000001">
    <property type="protein sequence ID" value="GDY71071.1"/>
    <property type="molecule type" value="Genomic_DNA"/>
</dbReference>
<dbReference type="Proteomes" id="UP000299211">
    <property type="component" value="Unassembled WGS sequence"/>
</dbReference>
<protein>
    <submittedName>
        <fullName evidence="2">Uncharacterized protein</fullName>
    </submittedName>
</protein>
<dbReference type="AlphaFoldDB" id="A0A4D4MGA1"/>
<comment type="caution">
    <text evidence="2">The sequence shown here is derived from an EMBL/GenBank/DDBJ whole genome shotgun (WGS) entry which is preliminary data.</text>
</comment>
<proteinExistence type="predicted"/>
<accession>A0A4D4MGA1</accession>
<evidence type="ECO:0000256" key="1">
    <source>
        <dbReference type="SAM" id="MobiDB-lite"/>
    </source>
</evidence>
<feature type="compositionally biased region" description="Polar residues" evidence="1">
    <location>
        <begin position="79"/>
        <end position="96"/>
    </location>
</feature>